<evidence type="ECO:0000313" key="3">
    <source>
        <dbReference type="Proteomes" id="UP001266305"/>
    </source>
</evidence>
<comment type="caution">
    <text evidence="2">The sequence shown here is derived from an EMBL/GenBank/DDBJ whole genome shotgun (WGS) entry which is preliminary data.</text>
</comment>
<protein>
    <submittedName>
        <fullName evidence="2">Uncharacterized protein</fullName>
    </submittedName>
</protein>
<evidence type="ECO:0000256" key="1">
    <source>
        <dbReference type="SAM" id="MobiDB-lite"/>
    </source>
</evidence>
<gene>
    <name evidence="2" type="ORF">P7K49_020669</name>
</gene>
<keyword evidence="3" id="KW-1185">Reference proteome</keyword>
<feature type="compositionally biased region" description="Basic residues" evidence="1">
    <location>
        <begin position="1"/>
        <end position="10"/>
    </location>
</feature>
<proteinExistence type="predicted"/>
<name>A0ABQ9V192_SAGOE</name>
<evidence type="ECO:0000313" key="2">
    <source>
        <dbReference type="EMBL" id="KAK2103002.1"/>
    </source>
</evidence>
<reference evidence="2 3" key="1">
    <citation type="submission" date="2023-05" db="EMBL/GenBank/DDBJ databases">
        <title>B98-5 Cell Line De Novo Hybrid Assembly: An Optical Mapping Approach.</title>
        <authorList>
            <person name="Kananen K."/>
            <person name="Auerbach J.A."/>
            <person name="Kautto E."/>
            <person name="Blachly J.S."/>
        </authorList>
    </citation>
    <scope>NUCLEOTIDE SEQUENCE [LARGE SCALE GENOMIC DNA]</scope>
    <source>
        <strain evidence="2">B95-8</strain>
        <tissue evidence="2">Cell line</tissue>
    </source>
</reference>
<organism evidence="2 3">
    <name type="scientific">Saguinus oedipus</name>
    <name type="common">Cotton-top tamarin</name>
    <name type="synonym">Oedipomidas oedipus</name>
    <dbReference type="NCBI Taxonomy" id="9490"/>
    <lineage>
        <taxon>Eukaryota</taxon>
        <taxon>Metazoa</taxon>
        <taxon>Chordata</taxon>
        <taxon>Craniata</taxon>
        <taxon>Vertebrata</taxon>
        <taxon>Euteleostomi</taxon>
        <taxon>Mammalia</taxon>
        <taxon>Eutheria</taxon>
        <taxon>Euarchontoglires</taxon>
        <taxon>Primates</taxon>
        <taxon>Haplorrhini</taxon>
        <taxon>Platyrrhini</taxon>
        <taxon>Cebidae</taxon>
        <taxon>Callitrichinae</taxon>
        <taxon>Saguinus</taxon>
    </lineage>
</organism>
<sequence>MKLRVRHQRQTQRTPRQPARTPPPGTGGLPVAYHSSKPRAQGARQEANPHFAEWPSHFYPELSESKGELHLEGAAGGTAHCLQEPGPTQDG</sequence>
<dbReference type="EMBL" id="JASSZA010000009">
    <property type="protein sequence ID" value="KAK2103002.1"/>
    <property type="molecule type" value="Genomic_DNA"/>
</dbReference>
<dbReference type="Proteomes" id="UP001266305">
    <property type="component" value="Unassembled WGS sequence"/>
</dbReference>
<feature type="region of interest" description="Disordered" evidence="1">
    <location>
        <begin position="1"/>
        <end position="47"/>
    </location>
</feature>
<accession>A0ABQ9V192</accession>